<accession>A0A419UWH0</accession>
<dbReference type="GO" id="GO:0046952">
    <property type="term" value="P:ketone body catabolic process"/>
    <property type="evidence" value="ECO:0007669"/>
    <property type="project" value="InterPro"/>
</dbReference>
<sequence>MSKVMSVEEAVGMIPNGATVATGGFVGNGHPEALTKALGRRFEQEQQPIDLTLVYAAGQGDGADKGLNNLGHERLIKKVIGGHWGLAPKLAKLAIENKIEAYNLPQGVITHLFRDIAAKKPGLLTHVGLKTFVDPRLDGGKLNTKSTEDHVELFPVNGTDYLFYKTFPIHVALIRATYADENGNASMEKEAATLEVLSIAQAAKNSGGIVILQVEKVVEARTLQTRLTKIPGIYVDAIVEAPLEDHMQTNGEQYNPAYSGEIRTSVHSLARLPLTERKVIARRSVMELVPHAITNLGIGMPEGVAMVANEEGVGRDLRLTLESGPIGGIPAGGKSFGASTNPDVIIDQPYQFDFYDGGGLDVAFLGLAQLDASGNVNVSKFGPKIAGAGGFINISQNAKKVVFCGTFTAGGLKTRVENGKLTIEQEGTFPKFVKQVEHVTFSGDYASEVKQEVFYITERAVFELRPEGLLLTETAPGIDLEKDILAHMDFIPLMAEPLRTMDVRLFSEAVMGIAEPQDNPVVQ</sequence>
<reference evidence="5 6" key="1">
    <citation type="submission" date="2018-09" db="EMBL/GenBank/DDBJ databases">
        <title>Genomic Encyclopedia of Archaeal and Bacterial Type Strains, Phase II (KMG-II): from individual species to whole genera.</title>
        <authorList>
            <person name="Goeker M."/>
        </authorList>
    </citation>
    <scope>NUCLEOTIDE SEQUENCE [LARGE SCALE GENOMIC DNA]</scope>
    <source>
        <strain evidence="5 6">DSM 17008</strain>
    </source>
</reference>
<evidence type="ECO:0000256" key="3">
    <source>
        <dbReference type="PIRNR" id="PIRNR000858"/>
    </source>
</evidence>
<dbReference type="SMART" id="SM00882">
    <property type="entry name" value="CoA_trans"/>
    <property type="match status" value="2"/>
</dbReference>
<keyword evidence="6" id="KW-1185">Reference proteome</keyword>
<dbReference type="Proteomes" id="UP000285120">
    <property type="component" value="Unassembled WGS sequence"/>
</dbReference>
<dbReference type="Gene3D" id="3.40.1080.10">
    <property type="entry name" value="Glutaconate Coenzyme A-transferase"/>
    <property type="match status" value="2"/>
</dbReference>
<dbReference type="SUPFAM" id="SSF100950">
    <property type="entry name" value="NagB/RpiA/CoA transferase-like"/>
    <property type="match status" value="2"/>
</dbReference>
<protein>
    <submittedName>
        <fullName evidence="5">Propionate CoA-transferase</fullName>
    </submittedName>
</protein>
<dbReference type="EMBL" id="RAPK01000011">
    <property type="protein sequence ID" value="RKD69479.1"/>
    <property type="molecule type" value="Genomic_DNA"/>
</dbReference>
<dbReference type="PANTHER" id="PTHR43293:SF1">
    <property type="entry name" value="ACETATE COA-TRANSFERASE YDIF"/>
    <property type="match status" value="1"/>
</dbReference>
<evidence type="ECO:0000313" key="5">
    <source>
        <dbReference type="EMBL" id="RKD69479.1"/>
    </source>
</evidence>
<dbReference type="InterPro" id="IPR037171">
    <property type="entry name" value="NagB/RpiA_transferase-like"/>
</dbReference>
<dbReference type="OrthoDB" id="9805230at2"/>
<feature type="active site" description="5-glutamyl coenzyme A thioester intermediate" evidence="4">
    <location>
        <position position="322"/>
    </location>
</feature>
<evidence type="ECO:0000256" key="1">
    <source>
        <dbReference type="ARBA" id="ARBA00007154"/>
    </source>
</evidence>
<proteinExistence type="inferred from homology"/>
<evidence type="ECO:0000256" key="2">
    <source>
        <dbReference type="ARBA" id="ARBA00022679"/>
    </source>
</evidence>
<gene>
    <name evidence="5" type="ORF">ATL39_2898</name>
</gene>
<comment type="similarity">
    <text evidence="1 3">Belongs to the 3-oxoacid CoA-transferase family.</text>
</comment>
<dbReference type="PANTHER" id="PTHR43293">
    <property type="entry name" value="ACETATE COA-TRANSFERASE YDIF"/>
    <property type="match status" value="1"/>
</dbReference>
<dbReference type="InterPro" id="IPR004165">
    <property type="entry name" value="CoA_trans_fam_I"/>
</dbReference>
<dbReference type="RefSeq" id="WP_120194048.1">
    <property type="nucleotide sequence ID" value="NZ_RAPK01000011.1"/>
</dbReference>
<evidence type="ECO:0000313" key="6">
    <source>
        <dbReference type="Proteomes" id="UP000285120"/>
    </source>
</evidence>
<dbReference type="PIRSF" id="PIRSF000858">
    <property type="entry name" value="SCOT-t"/>
    <property type="match status" value="1"/>
</dbReference>
<name>A0A419UWH0_9BACL</name>
<organism evidence="5 6">
    <name type="scientific">Sinobaca qinghaiensis</name>
    <dbReference type="NCBI Taxonomy" id="342944"/>
    <lineage>
        <taxon>Bacteria</taxon>
        <taxon>Bacillati</taxon>
        <taxon>Bacillota</taxon>
        <taxon>Bacilli</taxon>
        <taxon>Bacillales</taxon>
        <taxon>Sporolactobacillaceae</taxon>
        <taxon>Sinobaca</taxon>
    </lineage>
</organism>
<comment type="caution">
    <text evidence="5">The sequence shown here is derived from an EMBL/GenBank/DDBJ whole genome shotgun (WGS) entry which is preliminary data.</text>
</comment>
<dbReference type="GO" id="GO:0008410">
    <property type="term" value="F:CoA-transferase activity"/>
    <property type="evidence" value="ECO:0007669"/>
    <property type="project" value="InterPro"/>
</dbReference>
<evidence type="ECO:0000256" key="4">
    <source>
        <dbReference type="PIRSR" id="PIRSR000858-1"/>
    </source>
</evidence>
<dbReference type="AlphaFoldDB" id="A0A419UWH0"/>
<keyword evidence="2 3" id="KW-0808">Transferase</keyword>
<dbReference type="Pfam" id="PF01144">
    <property type="entry name" value="CoA_trans"/>
    <property type="match status" value="1"/>
</dbReference>
<dbReference type="InterPro" id="IPR014388">
    <property type="entry name" value="3-oxoacid_CoA-transferase"/>
</dbReference>